<proteinExistence type="predicted"/>
<dbReference type="EMBL" id="HBUE01321161">
    <property type="protein sequence ID" value="CAG6588176.1"/>
    <property type="molecule type" value="Transcribed_RNA"/>
</dbReference>
<dbReference type="EMBL" id="HBUE01321160">
    <property type="protein sequence ID" value="CAG6588172.1"/>
    <property type="molecule type" value="Transcribed_RNA"/>
</dbReference>
<feature type="region of interest" description="Disordered" evidence="1">
    <location>
        <begin position="133"/>
        <end position="212"/>
    </location>
</feature>
<dbReference type="EMBL" id="HBUE01321153">
    <property type="protein sequence ID" value="CAG6588153.1"/>
    <property type="molecule type" value="Transcribed_RNA"/>
</dbReference>
<dbReference type="EMBL" id="HBUE01003364">
    <property type="protein sequence ID" value="CAG6444668.1"/>
    <property type="molecule type" value="Transcribed_RNA"/>
</dbReference>
<dbReference type="EMBL" id="HBUE01214644">
    <property type="protein sequence ID" value="CAG6536185.1"/>
    <property type="molecule type" value="Transcribed_RNA"/>
</dbReference>
<protein>
    <submittedName>
        <fullName evidence="2">(northern house mosquito) hypothetical protein</fullName>
    </submittedName>
</protein>
<evidence type="ECO:0000256" key="1">
    <source>
        <dbReference type="SAM" id="MobiDB-lite"/>
    </source>
</evidence>
<name>A0A8D8MQC7_CULPI</name>
<sequence>MIVSVNEQEENAKNSKTKIRRNSSLISFKSLDMSLKSILSFKGHKSNSDKCRNDSISTQKTNCILRAPYLKVETVSDESQKLLLTYAQSPQHRRSFDTSSQYLSTQTNYQELAQSPHSSSPYLSVSTGNIRRSSTSDILGGGSGGGVGGSCSRKGSAHQSSCGSVLESRKPSTSDLLRKARERKGSEGKIGRSMSHGGISRGMRNRRTSMAY</sequence>
<feature type="compositionally biased region" description="Gly residues" evidence="1">
    <location>
        <begin position="139"/>
        <end position="149"/>
    </location>
</feature>
<dbReference type="EMBL" id="HBUE01214636">
    <property type="protein sequence ID" value="CAG6536162.1"/>
    <property type="molecule type" value="Transcribed_RNA"/>
</dbReference>
<dbReference type="EMBL" id="HBUE01214638">
    <property type="protein sequence ID" value="CAG6536170.1"/>
    <property type="molecule type" value="Transcribed_RNA"/>
</dbReference>
<reference evidence="2" key="1">
    <citation type="submission" date="2021-05" db="EMBL/GenBank/DDBJ databases">
        <authorList>
            <person name="Alioto T."/>
            <person name="Alioto T."/>
            <person name="Gomez Garrido J."/>
        </authorList>
    </citation>
    <scope>NUCLEOTIDE SEQUENCE</scope>
</reference>
<dbReference type="EMBL" id="HBUE01003358">
    <property type="protein sequence ID" value="CAG6444650.1"/>
    <property type="molecule type" value="Transcribed_RNA"/>
</dbReference>
<dbReference type="EMBL" id="HBUE01321155">
    <property type="protein sequence ID" value="CAG6588161.1"/>
    <property type="molecule type" value="Transcribed_RNA"/>
</dbReference>
<organism evidence="2">
    <name type="scientific">Culex pipiens</name>
    <name type="common">House mosquito</name>
    <dbReference type="NCBI Taxonomy" id="7175"/>
    <lineage>
        <taxon>Eukaryota</taxon>
        <taxon>Metazoa</taxon>
        <taxon>Ecdysozoa</taxon>
        <taxon>Arthropoda</taxon>
        <taxon>Hexapoda</taxon>
        <taxon>Insecta</taxon>
        <taxon>Pterygota</taxon>
        <taxon>Neoptera</taxon>
        <taxon>Endopterygota</taxon>
        <taxon>Diptera</taxon>
        <taxon>Nematocera</taxon>
        <taxon>Culicoidea</taxon>
        <taxon>Culicidae</taxon>
        <taxon>Culicinae</taxon>
        <taxon>Culicini</taxon>
        <taxon>Culex</taxon>
        <taxon>Culex</taxon>
    </lineage>
</organism>
<dbReference type="EMBL" id="HBUE01003360">
    <property type="protein sequence ID" value="CAG6444656.1"/>
    <property type="molecule type" value="Transcribed_RNA"/>
</dbReference>
<dbReference type="EMBL" id="HBUE01003362">
    <property type="protein sequence ID" value="CAG6444664.1"/>
    <property type="molecule type" value="Transcribed_RNA"/>
</dbReference>
<dbReference type="AlphaFoldDB" id="A0A8D8MQC7"/>
<feature type="compositionally biased region" description="Basic residues" evidence="1">
    <location>
        <begin position="203"/>
        <end position="212"/>
    </location>
</feature>
<feature type="compositionally biased region" description="Basic and acidic residues" evidence="1">
    <location>
        <begin position="167"/>
        <end position="190"/>
    </location>
</feature>
<evidence type="ECO:0000313" key="2">
    <source>
        <dbReference type="EMBL" id="CAG6536170.1"/>
    </source>
</evidence>
<accession>A0A8D8MQC7</accession>
<dbReference type="EMBL" id="HBUE01214643">
    <property type="protein sequence ID" value="CAG6536181.1"/>
    <property type="molecule type" value="Transcribed_RNA"/>
</dbReference>
<dbReference type="EMBL" id="HBUE01003361">
    <property type="protein sequence ID" value="CAG6444660.1"/>
    <property type="molecule type" value="Transcribed_RNA"/>
</dbReference>